<proteinExistence type="predicted"/>
<evidence type="ECO:0000256" key="3">
    <source>
        <dbReference type="ARBA" id="ARBA00023163"/>
    </source>
</evidence>
<dbReference type="InterPro" id="IPR036388">
    <property type="entry name" value="WH-like_DNA-bd_sf"/>
</dbReference>
<reference evidence="5" key="1">
    <citation type="submission" date="2020-01" db="EMBL/GenBank/DDBJ databases">
        <title>Sphingomonas sp. strain CSW-10.</title>
        <authorList>
            <person name="Chen W.-M."/>
        </authorList>
    </citation>
    <scope>NUCLEOTIDE SEQUENCE [LARGE SCALE GENOMIC DNA]</scope>
    <source>
        <strain evidence="5">NST-5</strain>
    </source>
</reference>
<dbReference type="Proteomes" id="UP000798602">
    <property type="component" value="Unassembled WGS sequence"/>
</dbReference>
<name>A0ABW9ZAA9_9FLAO</name>
<dbReference type="SUPFAM" id="SSF46785">
    <property type="entry name" value="Winged helix' DNA-binding domain"/>
    <property type="match status" value="1"/>
</dbReference>
<dbReference type="InterPro" id="IPR052362">
    <property type="entry name" value="HTH-GbsR_regulator"/>
</dbReference>
<organism evidence="4 5">
    <name type="scientific">Flavobacterium ichthyis</name>
    <dbReference type="NCBI Taxonomy" id="2698827"/>
    <lineage>
        <taxon>Bacteria</taxon>
        <taxon>Pseudomonadati</taxon>
        <taxon>Bacteroidota</taxon>
        <taxon>Flavobacteriia</taxon>
        <taxon>Flavobacteriales</taxon>
        <taxon>Flavobacteriaceae</taxon>
        <taxon>Flavobacterium</taxon>
    </lineage>
</organism>
<evidence type="ECO:0000256" key="1">
    <source>
        <dbReference type="ARBA" id="ARBA00023015"/>
    </source>
</evidence>
<evidence type="ECO:0008006" key="6">
    <source>
        <dbReference type="Google" id="ProtNLM"/>
    </source>
</evidence>
<accession>A0ABW9ZAA9</accession>
<keyword evidence="5" id="KW-1185">Reference proteome</keyword>
<dbReference type="PANTHER" id="PTHR38465:SF1">
    <property type="entry name" value="HTH-TYPE TRANSCRIPTIONAL REGULATOR MJ1563-RELATED"/>
    <property type="match status" value="1"/>
</dbReference>
<dbReference type="InterPro" id="IPR036390">
    <property type="entry name" value="WH_DNA-bd_sf"/>
</dbReference>
<evidence type="ECO:0000313" key="4">
    <source>
        <dbReference type="EMBL" id="NBL64714.1"/>
    </source>
</evidence>
<keyword evidence="2" id="KW-0238">DNA-binding</keyword>
<evidence type="ECO:0000256" key="2">
    <source>
        <dbReference type="ARBA" id="ARBA00023125"/>
    </source>
</evidence>
<dbReference type="Gene3D" id="1.10.10.10">
    <property type="entry name" value="Winged helix-like DNA-binding domain superfamily/Winged helix DNA-binding domain"/>
    <property type="match status" value="1"/>
</dbReference>
<protein>
    <recommendedName>
        <fullName evidence="6">Transcriptional regulator</fullName>
    </recommendedName>
</protein>
<keyword evidence="1" id="KW-0805">Transcription regulation</keyword>
<keyword evidence="3" id="KW-0804">Transcription</keyword>
<dbReference type="RefSeq" id="WP_166536539.1">
    <property type="nucleotide sequence ID" value="NZ_JAABLM010000005.1"/>
</dbReference>
<dbReference type="EMBL" id="JAABLM010000005">
    <property type="protein sequence ID" value="NBL64714.1"/>
    <property type="molecule type" value="Genomic_DNA"/>
</dbReference>
<evidence type="ECO:0000313" key="5">
    <source>
        <dbReference type="Proteomes" id="UP000798602"/>
    </source>
</evidence>
<comment type="caution">
    <text evidence="4">The sequence shown here is derived from an EMBL/GenBank/DDBJ whole genome shotgun (WGS) entry which is preliminary data.</text>
</comment>
<sequence>MNIEKERAELIEQFGVHFETIMHLPPLASRILGILILDSCSKSISFDDLIEMTGASKSSVSTNLNLLQKMGKIHYFTLTGERKKFYRPAPFSERFDNYLKMIAFEKKIIDKLLDYRGKTAHCSVAQIEMHRTNTYKQHVIEMEALLLKTINQFKELESKKPE</sequence>
<gene>
    <name evidence="4" type="ORF">GV828_05810</name>
</gene>
<dbReference type="PANTHER" id="PTHR38465">
    <property type="entry name" value="HTH-TYPE TRANSCRIPTIONAL REGULATOR MJ1563-RELATED"/>
    <property type="match status" value="1"/>
</dbReference>